<sequence>MSGILGRAFPPADENARVYVEASDCCFTCRYMEFVSLCCNNKQRKTPLKYKEDFGSISLGYMSICPLYEDLDEYLSKKESTS</sequence>
<dbReference type="AlphaFoldDB" id="A0A0F9MIA9"/>
<organism evidence="1">
    <name type="scientific">marine sediment metagenome</name>
    <dbReference type="NCBI Taxonomy" id="412755"/>
    <lineage>
        <taxon>unclassified sequences</taxon>
        <taxon>metagenomes</taxon>
        <taxon>ecological metagenomes</taxon>
    </lineage>
</organism>
<comment type="caution">
    <text evidence="1">The sequence shown here is derived from an EMBL/GenBank/DDBJ whole genome shotgun (WGS) entry which is preliminary data.</text>
</comment>
<dbReference type="EMBL" id="LAZR01010085">
    <property type="protein sequence ID" value="KKM68902.1"/>
    <property type="molecule type" value="Genomic_DNA"/>
</dbReference>
<gene>
    <name evidence="1" type="ORF">LCGC14_1456260</name>
</gene>
<protein>
    <submittedName>
        <fullName evidence="1">Uncharacterized protein</fullName>
    </submittedName>
</protein>
<reference evidence="1" key="1">
    <citation type="journal article" date="2015" name="Nature">
        <title>Complex archaea that bridge the gap between prokaryotes and eukaryotes.</title>
        <authorList>
            <person name="Spang A."/>
            <person name="Saw J.H."/>
            <person name="Jorgensen S.L."/>
            <person name="Zaremba-Niedzwiedzka K."/>
            <person name="Martijn J."/>
            <person name="Lind A.E."/>
            <person name="van Eijk R."/>
            <person name="Schleper C."/>
            <person name="Guy L."/>
            <person name="Ettema T.J."/>
        </authorList>
    </citation>
    <scope>NUCLEOTIDE SEQUENCE</scope>
</reference>
<proteinExistence type="predicted"/>
<name>A0A0F9MIA9_9ZZZZ</name>
<accession>A0A0F9MIA9</accession>
<evidence type="ECO:0000313" key="1">
    <source>
        <dbReference type="EMBL" id="KKM68902.1"/>
    </source>
</evidence>